<sequence>DRCDYQKVRWYSDDESIATVDSEGLVSPCGVGTTDIYAKTEDGDYTAKCTVTVTTWENVKRIYLLCTPTVI</sequence>
<feature type="domain" description="BIG2" evidence="1">
    <location>
        <begin position="6"/>
        <end position="51"/>
    </location>
</feature>
<dbReference type="InterPro" id="IPR008964">
    <property type="entry name" value="Invasin/intimin_cell_adhesion"/>
</dbReference>
<dbReference type="AlphaFoldDB" id="K1SGG5"/>
<gene>
    <name evidence="2" type="ORF">OBE_12906</name>
</gene>
<evidence type="ECO:0000259" key="1">
    <source>
        <dbReference type="Pfam" id="PF02368"/>
    </source>
</evidence>
<comment type="caution">
    <text evidence="2">The sequence shown here is derived from an EMBL/GenBank/DDBJ whole genome shotgun (WGS) entry which is preliminary data.</text>
</comment>
<dbReference type="EMBL" id="AJWZ01008907">
    <property type="protein sequence ID" value="EKC52810.1"/>
    <property type="molecule type" value="Genomic_DNA"/>
</dbReference>
<dbReference type="InterPro" id="IPR003343">
    <property type="entry name" value="Big_2"/>
</dbReference>
<feature type="non-terminal residue" evidence="2">
    <location>
        <position position="1"/>
    </location>
</feature>
<reference evidence="2" key="1">
    <citation type="journal article" date="2013" name="Environ. Microbiol.">
        <title>Microbiota from the distal guts of lean and obese adolescents exhibit partial functional redundancy besides clear differences in community structure.</title>
        <authorList>
            <person name="Ferrer M."/>
            <person name="Ruiz A."/>
            <person name="Lanza F."/>
            <person name="Haange S.B."/>
            <person name="Oberbach A."/>
            <person name="Till H."/>
            <person name="Bargiela R."/>
            <person name="Campoy C."/>
            <person name="Segura M.T."/>
            <person name="Richter M."/>
            <person name="von Bergen M."/>
            <person name="Seifert J."/>
            <person name="Suarez A."/>
        </authorList>
    </citation>
    <scope>NUCLEOTIDE SEQUENCE</scope>
</reference>
<proteinExistence type="predicted"/>
<dbReference type="Pfam" id="PF02368">
    <property type="entry name" value="Big_2"/>
    <property type="match status" value="1"/>
</dbReference>
<evidence type="ECO:0000313" key="2">
    <source>
        <dbReference type="EMBL" id="EKC52810.1"/>
    </source>
</evidence>
<organism evidence="2">
    <name type="scientific">human gut metagenome</name>
    <dbReference type="NCBI Taxonomy" id="408170"/>
    <lineage>
        <taxon>unclassified sequences</taxon>
        <taxon>metagenomes</taxon>
        <taxon>organismal metagenomes</taxon>
    </lineage>
</organism>
<name>K1SGG5_9ZZZZ</name>
<protein>
    <submittedName>
        <fullName evidence="2">Protein containing Bacterial Ig-like, group 2 domain protein</fullName>
    </submittedName>
</protein>
<accession>K1SGG5</accession>
<dbReference type="Gene3D" id="2.60.40.1080">
    <property type="match status" value="1"/>
</dbReference>
<dbReference type="SUPFAM" id="SSF49373">
    <property type="entry name" value="Invasin/intimin cell-adhesion fragments"/>
    <property type="match status" value="1"/>
</dbReference>